<dbReference type="SUPFAM" id="SSF46689">
    <property type="entry name" value="Homeodomain-like"/>
    <property type="match status" value="1"/>
</dbReference>
<gene>
    <name evidence="1" type="ORF">ETSY2_19515</name>
</gene>
<evidence type="ECO:0008006" key="3">
    <source>
        <dbReference type="Google" id="ProtNLM"/>
    </source>
</evidence>
<dbReference type="EMBL" id="AZHX01000799">
    <property type="protein sequence ID" value="ETX06031.1"/>
    <property type="molecule type" value="Genomic_DNA"/>
</dbReference>
<dbReference type="Gene3D" id="1.10.10.10">
    <property type="entry name" value="Winged helix-like DNA-binding domain superfamily/Winged helix DNA-binding domain"/>
    <property type="match status" value="1"/>
</dbReference>
<dbReference type="HOGENOM" id="CLU_146679_1_0_7"/>
<name>W4M7X2_9BACT</name>
<evidence type="ECO:0000313" key="2">
    <source>
        <dbReference type="Proteomes" id="UP000019140"/>
    </source>
</evidence>
<dbReference type="PATRIC" id="fig|1429439.4.peg.3314"/>
<organism evidence="1 2">
    <name type="scientific">Candidatus Entotheonella gemina</name>
    <dbReference type="NCBI Taxonomy" id="1429439"/>
    <lineage>
        <taxon>Bacteria</taxon>
        <taxon>Pseudomonadati</taxon>
        <taxon>Nitrospinota/Tectimicrobiota group</taxon>
        <taxon>Candidatus Tectimicrobiota</taxon>
        <taxon>Candidatus Entotheonellia</taxon>
        <taxon>Candidatus Entotheonellales</taxon>
        <taxon>Candidatus Entotheonellaceae</taxon>
        <taxon>Candidatus Entotheonella</taxon>
    </lineage>
</organism>
<dbReference type="AlphaFoldDB" id="W4M7X2"/>
<accession>W4M7X2</accession>
<dbReference type="InterPro" id="IPR009057">
    <property type="entry name" value="Homeodomain-like_sf"/>
</dbReference>
<keyword evidence="2" id="KW-1185">Reference proteome</keyword>
<protein>
    <recommendedName>
        <fullName evidence="3">DUF433 domain-containing protein</fullName>
    </recommendedName>
</protein>
<comment type="caution">
    <text evidence="1">The sequence shown here is derived from an EMBL/GenBank/DDBJ whole genome shotgun (WGS) entry which is preliminary data.</text>
</comment>
<evidence type="ECO:0000313" key="1">
    <source>
        <dbReference type="EMBL" id="ETX06031.1"/>
    </source>
</evidence>
<sequence>MEKSYVTQTQSGYQITASRVSLDSVVHDFLNGLSPESILDQYDTLTLEQVYGAITYYLAHRAEVDDYLQRQQAKFEMLRLQSRTAYPSLYQKLETAQKVQS</sequence>
<reference evidence="1 2" key="1">
    <citation type="journal article" date="2014" name="Nature">
        <title>An environmental bacterial taxon with a large and distinct metabolic repertoire.</title>
        <authorList>
            <person name="Wilson M.C."/>
            <person name="Mori T."/>
            <person name="Ruckert C."/>
            <person name="Uria A.R."/>
            <person name="Helf M.J."/>
            <person name="Takada K."/>
            <person name="Gernert C."/>
            <person name="Steffens U.A."/>
            <person name="Heycke N."/>
            <person name="Schmitt S."/>
            <person name="Rinke C."/>
            <person name="Helfrich E.J."/>
            <person name="Brachmann A.O."/>
            <person name="Gurgui C."/>
            <person name="Wakimoto T."/>
            <person name="Kracht M."/>
            <person name="Crusemann M."/>
            <person name="Hentschel U."/>
            <person name="Abe I."/>
            <person name="Matsunaga S."/>
            <person name="Kalinowski J."/>
            <person name="Takeyama H."/>
            <person name="Piel J."/>
        </authorList>
    </citation>
    <scope>NUCLEOTIDE SEQUENCE [LARGE SCALE GENOMIC DNA]</scope>
    <source>
        <strain evidence="2">TSY2</strain>
    </source>
</reference>
<dbReference type="InterPro" id="IPR007367">
    <property type="entry name" value="DUF433"/>
</dbReference>
<dbReference type="Pfam" id="PF04255">
    <property type="entry name" value="DUF433"/>
    <property type="match status" value="1"/>
</dbReference>
<proteinExistence type="predicted"/>
<dbReference type="Proteomes" id="UP000019140">
    <property type="component" value="Unassembled WGS sequence"/>
</dbReference>
<dbReference type="InterPro" id="IPR036388">
    <property type="entry name" value="WH-like_DNA-bd_sf"/>
</dbReference>